<dbReference type="Pfam" id="PF23914">
    <property type="entry name" value="TPR_CcmH_CycH"/>
    <property type="match status" value="1"/>
</dbReference>
<keyword evidence="2" id="KW-1133">Transmembrane helix</keyword>
<evidence type="ECO:0000256" key="2">
    <source>
        <dbReference type="SAM" id="Phobius"/>
    </source>
</evidence>
<keyword evidence="1" id="KW-0677">Repeat</keyword>
<comment type="caution">
    <text evidence="4">The sequence shown here is derived from an EMBL/GenBank/DDBJ whole genome shotgun (WGS) entry which is preliminary data.</text>
</comment>
<dbReference type="PANTHER" id="PTHR47870">
    <property type="entry name" value="CYTOCHROME C-TYPE BIOGENESIS PROTEIN CCMH"/>
    <property type="match status" value="1"/>
</dbReference>
<feature type="transmembrane region" description="Helical" evidence="2">
    <location>
        <begin position="6"/>
        <end position="24"/>
    </location>
</feature>
<dbReference type="InterPro" id="IPR051263">
    <property type="entry name" value="C-type_cytochrome_biogenesis"/>
</dbReference>
<feature type="domain" description="Cytochrome c-type biogenesis protein H TPR" evidence="3">
    <location>
        <begin position="84"/>
        <end position="187"/>
    </location>
</feature>
<dbReference type="InterPro" id="IPR056413">
    <property type="entry name" value="TPR_CcmH_CycH"/>
</dbReference>
<organism evidence="4">
    <name type="scientific">invertebrate metagenome</name>
    <dbReference type="NCBI Taxonomy" id="1711999"/>
    <lineage>
        <taxon>unclassified sequences</taxon>
        <taxon>metagenomes</taxon>
        <taxon>organismal metagenomes</taxon>
    </lineage>
</organism>
<dbReference type="EMBL" id="NSIT01000036">
    <property type="protein sequence ID" value="PJE80014.1"/>
    <property type="molecule type" value="Genomic_DNA"/>
</dbReference>
<sequence>MTFWITAGLLTIIAILITYGPLLRQKRLRDISLFTLLFFIIPASSFGLYSFLGASTSIRVAQILNNPDATAIMIEEALLKWHTENPDNTQAEFLLGSHYLTTGRPAIASRYFSDLHKNNNKQPQISAQYAQALFLSHNNVITDKVRYLIRESLTLDKNNTIALGLQGIDYFEQNFYQEAISSWQTALLHEQDMYARKALQAGIQQAEQMIKNTHSQIIESNINQ</sequence>
<gene>
    <name evidence="4" type="ORF">CI610_00995</name>
</gene>
<name>A0A2H9T9Y9_9ZZZZ</name>
<keyword evidence="2" id="KW-0812">Transmembrane</keyword>
<keyword evidence="2" id="KW-0472">Membrane</keyword>
<evidence type="ECO:0000259" key="3">
    <source>
        <dbReference type="Pfam" id="PF23914"/>
    </source>
</evidence>
<proteinExistence type="predicted"/>
<feature type="transmembrane region" description="Helical" evidence="2">
    <location>
        <begin position="31"/>
        <end position="52"/>
    </location>
</feature>
<dbReference type="PANTHER" id="PTHR47870:SF4">
    <property type="entry name" value="CYTOCHROME C-TYPE BIOGENESIS PROTEIN CYCH"/>
    <property type="match status" value="1"/>
</dbReference>
<reference evidence="4" key="1">
    <citation type="journal article" date="2017" name="Appl. Environ. Microbiol.">
        <title>Molecular characterization of an Endozoicomonas-like organism causing infection in king scallop Pecten maximus L.</title>
        <authorList>
            <person name="Cano I."/>
            <person name="van Aerle R."/>
            <person name="Ross S."/>
            <person name="Verner-Jeffreys D.W."/>
            <person name="Paley R.K."/>
            <person name="Rimmer G."/>
            <person name="Ryder D."/>
            <person name="Hooper P."/>
            <person name="Stone D."/>
            <person name="Feist S.W."/>
        </authorList>
    </citation>
    <scope>NUCLEOTIDE SEQUENCE</scope>
</reference>
<evidence type="ECO:0000313" key="4">
    <source>
        <dbReference type="EMBL" id="PJE80014.1"/>
    </source>
</evidence>
<evidence type="ECO:0000256" key="1">
    <source>
        <dbReference type="ARBA" id="ARBA00022737"/>
    </source>
</evidence>
<dbReference type="GO" id="GO:0005886">
    <property type="term" value="C:plasma membrane"/>
    <property type="evidence" value="ECO:0007669"/>
    <property type="project" value="TreeGrafter"/>
</dbReference>
<accession>A0A2H9T9Y9</accession>
<protein>
    <recommendedName>
        <fullName evidence="3">Cytochrome c-type biogenesis protein H TPR domain-containing protein</fullName>
    </recommendedName>
</protein>
<dbReference type="SUPFAM" id="SSF48452">
    <property type="entry name" value="TPR-like"/>
    <property type="match status" value="1"/>
</dbReference>
<dbReference type="InterPro" id="IPR011990">
    <property type="entry name" value="TPR-like_helical_dom_sf"/>
</dbReference>
<dbReference type="Gene3D" id="1.25.40.10">
    <property type="entry name" value="Tetratricopeptide repeat domain"/>
    <property type="match status" value="1"/>
</dbReference>
<dbReference type="AlphaFoldDB" id="A0A2H9T9Y9"/>